<reference evidence="3" key="1">
    <citation type="submission" date="2018-03" db="EMBL/GenBank/DDBJ databases">
        <title>Genomic analysis of the strain SH-1 isolated from shrimp intestine.</title>
        <authorList>
            <person name="Kim Y.-S."/>
            <person name="Kim S.-E."/>
            <person name="Kim K.-H."/>
        </authorList>
    </citation>
    <scope>NUCLEOTIDE SEQUENCE [LARGE SCALE GENOMIC DNA]</scope>
    <source>
        <strain evidence="3">SH-1</strain>
    </source>
</reference>
<evidence type="ECO:0000313" key="2">
    <source>
        <dbReference type="EMBL" id="AVO37928.2"/>
    </source>
</evidence>
<dbReference type="KEGG" id="thas:C6Y53_09575"/>
<keyword evidence="3" id="KW-1185">Reference proteome</keyword>
<accession>A0A2S0MPY5</accession>
<evidence type="ECO:0000256" key="1">
    <source>
        <dbReference type="SAM" id="MobiDB-lite"/>
    </source>
</evidence>
<gene>
    <name evidence="2" type="ORF">C6Y53_09575</name>
</gene>
<dbReference type="Proteomes" id="UP000237655">
    <property type="component" value="Chromosome"/>
</dbReference>
<organism evidence="2 3">
    <name type="scientific">Pukyongiella litopenaei</name>
    <dbReference type="NCBI Taxonomy" id="2605946"/>
    <lineage>
        <taxon>Bacteria</taxon>
        <taxon>Pseudomonadati</taxon>
        <taxon>Pseudomonadota</taxon>
        <taxon>Alphaproteobacteria</taxon>
        <taxon>Rhodobacterales</taxon>
        <taxon>Paracoccaceae</taxon>
        <taxon>Pukyongiella</taxon>
    </lineage>
</organism>
<name>A0A2S0MPY5_9RHOB</name>
<feature type="region of interest" description="Disordered" evidence="1">
    <location>
        <begin position="133"/>
        <end position="169"/>
    </location>
</feature>
<dbReference type="RefSeq" id="WP_149615505.1">
    <property type="nucleotide sequence ID" value="NZ_CP027665.1"/>
</dbReference>
<dbReference type="EMBL" id="CP027665">
    <property type="protein sequence ID" value="AVO37928.2"/>
    <property type="molecule type" value="Genomic_DNA"/>
</dbReference>
<dbReference type="AlphaFoldDB" id="A0A2S0MPY5"/>
<protein>
    <submittedName>
        <fullName evidence="2">Uncharacterized protein</fullName>
    </submittedName>
</protein>
<proteinExistence type="predicted"/>
<feature type="compositionally biased region" description="Basic and acidic residues" evidence="1">
    <location>
        <begin position="133"/>
        <end position="158"/>
    </location>
</feature>
<evidence type="ECO:0000313" key="3">
    <source>
        <dbReference type="Proteomes" id="UP000237655"/>
    </source>
</evidence>
<sequence>MSDREAIDREAGRARLLQIEIIELTREIAGIGDEDLEKRLRYVLQECAWLCSERSTLIDLAGSKWPAAFDLARPLIEGAHRSKSNLAEGPEMRSAKARDWNTRANRLRDEAKAKGLNWNDMLRHVSEKLNDWAREDPSNRRAPSEATLRRREGFRKSDYSYSANGKGDR</sequence>